<keyword evidence="1" id="KW-0472">Membrane</keyword>
<feature type="transmembrane region" description="Helical" evidence="1">
    <location>
        <begin position="65"/>
        <end position="88"/>
    </location>
</feature>
<feature type="transmembrane region" description="Helical" evidence="1">
    <location>
        <begin position="32"/>
        <end position="53"/>
    </location>
</feature>
<gene>
    <name evidence="2" type="ORF">D8Y22_16400</name>
</gene>
<dbReference type="AlphaFoldDB" id="A0A4S3TLS0"/>
<dbReference type="EMBL" id="RBZW01000055">
    <property type="protein sequence ID" value="THE63945.1"/>
    <property type="molecule type" value="Genomic_DNA"/>
</dbReference>
<evidence type="ECO:0000256" key="1">
    <source>
        <dbReference type="SAM" id="Phobius"/>
    </source>
</evidence>
<evidence type="ECO:0000313" key="3">
    <source>
        <dbReference type="Proteomes" id="UP000318864"/>
    </source>
</evidence>
<accession>A0A4S3TLS0</accession>
<keyword evidence="1" id="KW-0812">Transmembrane</keyword>
<keyword evidence="1" id="KW-1133">Transmembrane helix</keyword>
<dbReference type="Proteomes" id="UP000318864">
    <property type="component" value="Unassembled WGS sequence"/>
</dbReference>
<proteinExistence type="predicted"/>
<feature type="transmembrane region" description="Helical" evidence="1">
    <location>
        <begin position="100"/>
        <end position="119"/>
    </location>
</feature>
<evidence type="ECO:0000313" key="2">
    <source>
        <dbReference type="EMBL" id="THE63945.1"/>
    </source>
</evidence>
<protein>
    <submittedName>
        <fullName evidence="2">Uncharacterized protein</fullName>
    </submittedName>
</protein>
<comment type="caution">
    <text evidence="2">The sequence shown here is derived from an EMBL/GenBank/DDBJ whole genome shotgun (WGS) entry which is preliminary data.</text>
</comment>
<keyword evidence="3" id="KW-1185">Reference proteome</keyword>
<organism evidence="2 3">
    <name type="scientific">Salinadaptatus halalkaliphilus</name>
    <dbReference type="NCBI Taxonomy" id="2419781"/>
    <lineage>
        <taxon>Archaea</taxon>
        <taxon>Methanobacteriati</taxon>
        <taxon>Methanobacteriota</taxon>
        <taxon>Stenosarchaea group</taxon>
        <taxon>Halobacteria</taxon>
        <taxon>Halobacteriales</taxon>
        <taxon>Natrialbaceae</taxon>
        <taxon>Salinadaptatus</taxon>
    </lineage>
</organism>
<reference evidence="2 3" key="1">
    <citation type="submission" date="2018-10" db="EMBL/GenBank/DDBJ databases">
        <title>Natronolimnobius sp. XQ-INN 246 isolated from Inner Mongolia Autonomous Region of China.</title>
        <authorList>
            <person name="Xue Q."/>
        </authorList>
    </citation>
    <scope>NUCLEOTIDE SEQUENCE [LARGE SCALE GENOMIC DNA]</scope>
    <source>
        <strain evidence="2 3">XQ-INN 246</strain>
    </source>
</reference>
<name>A0A4S3TLS0_9EURY</name>
<sequence>MTAGVGPIGVWTGDSSATVAAPLQQVTGGSPAVVLLVFVALLVATALSLYLAVRLYRGYRGGGGIGMLVLGTGLVLLTTVPMVLRLVLSNVPIGPIWREVIATAVQLLGLVLILGVVYGRR</sequence>